<dbReference type="EMBL" id="JBHTCJ010000001">
    <property type="protein sequence ID" value="MFC7340213.1"/>
    <property type="molecule type" value="Genomic_DNA"/>
</dbReference>
<organism evidence="2 3">
    <name type="scientific">Saccharopolyspora griseoalba</name>
    <dbReference type="NCBI Taxonomy" id="1431848"/>
    <lineage>
        <taxon>Bacteria</taxon>
        <taxon>Bacillati</taxon>
        <taxon>Actinomycetota</taxon>
        <taxon>Actinomycetes</taxon>
        <taxon>Pseudonocardiales</taxon>
        <taxon>Pseudonocardiaceae</taxon>
        <taxon>Saccharopolyspora</taxon>
    </lineage>
</organism>
<proteinExistence type="predicted"/>
<keyword evidence="1" id="KW-1133">Transmembrane helix</keyword>
<feature type="transmembrane region" description="Helical" evidence="1">
    <location>
        <begin position="214"/>
        <end position="233"/>
    </location>
</feature>
<evidence type="ECO:0000256" key="1">
    <source>
        <dbReference type="SAM" id="Phobius"/>
    </source>
</evidence>
<feature type="transmembrane region" description="Helical" evidence="1">
    <location>
        <begin position="166"/>
        <end position="185"/>
    </location>
</feature>
<keyword evidence="1" id="KW-0472">Membrane</keyword>
<evidence type="ECO:0000313" key="2">
    <source>
        <dbReference type="EMBL" id="MFC7340213.1"/>
    </source>
</evidence>
<feature type="transmembrane region" description="Helical" evidence="1">
    <location>
        <begin position="102"/>
        <end position="125"/>
    </location>
</feature>
<dbReference type="Proteomes" id="UP001596504">
    <property type="component" value="Unassembled WGS sequence"/>
</dbReference>
<feature type="transmembrane region" description="Helical" evidence="1">
    <location>
        <begin position="137"/>
        <end position="159"/>
    </location>
</feature>
<dbReference type="RefSeq" id="WP_380663724.1">
    <property type="nucleotide sequence ID" value="NZ_JBHTCJ010000001.1"/>
</dbReference>
<name>A0ABW2LFW3_9PSEU</name>
<feature type="transmembrane region" description="Helical" evidence="1">
    <location>
        <begin position="57"/>
        <end position="81"/>
    </location>
</feature>
<keyword evidence="3" id="KW-1185">Reference proteome</keyword>
<sequence length="240" mass="25780">MTGVLVRKDLRGVLREPLLIGLLLAPLLWTLMVRLPLPAVSAVLRQRYGVDLADHHAVILTGFLVLTAPIVTGGLAGLMALDERDEGTLQALRVSPVPMSVYVGYRAGSALVLTAVITLATTWGTGLLPSAAVPGTLLVGVLGGTSALLIALVLLAFAGNKVEGVAIIRALGLLLAGVPLVPYFLAPQWQWPFGIVPTYWPSKMFWVVYDGGTWWPYLLIGLAYNALLVPVLYRRVRTRL</sequence>
<keyword evidence="1" id="KW-0812">Transmembrane</keyword>
<evidence type="ECO:0000313" key="3">
    <source>
        <dbReference type="Proteomes" id="UP001596504"/>
    </source>
</evidence>
<gene>
    <name evidence="2" type="ORF">ACFQRI_02225</name>
</gene>
<feature type="transmembrane region" description="Helical" evidence="1">
    <location>
        <begin position="17"/>
        <end position="37"/>
    </location>
</feature>
<accession>A0ABW2LFW3</accession>
<comment type="caution">
    <text evidence="2">The sequence shown here is derived from an EMBL/GenBank/DDBJ whole genome shotgun (WGS) entry which is preliminary data.</text>
</comment>
<protein>
    <submittedName>
        <fullName evidence="2">ABC transporter permease</fullName>
    </submittedName>
</protein>
<reference evidence="3" key="1">
    <citation type="journal article" date="2019" name="Int. J. Syst. Evol. Microbiol.">
        <title>The Global Catalogue of Microorganisms (GCM) 10K type strain sequencing project: providing services to taxonomists for standard genome sequencing and annotation.</title>
        <authorList>
            <consortium name="The Broad Institute Genomics Platform"/>
            <consortium name="The Broad Institute Genome Sequencing Center for Infectious Disease"/>
            <person name="Wu L."/>
            <person name="Ma J."/>
        </authorList>
    </citation>
    <scope>NUCLEOTIDE SEQUENCE [LARGE SCALE GENOMIC DNA]</scope>
    <source>
        <strain evidence="3">WLHS5</strain>
    </source>
</reference>